<name>A0A914EJS9_9BILA</name>
<feature type="transmembrane region" description="Helical" evidence="2">
    <location>
        <begin position="49"/>
        <end position="77"/>
    </location>
</feature>
<evidence type="ECO:0000313" key="3">
    <source>
        <dbReference type="Proteomes" id="UP000887540"/>
    </source>
</evidence>
<evidence type="ECO:0000256" key="2">
    <source>
        <dbReference type="SAM" id="Phobius"/>
    </source>
</evidence>
<dbReference type="Proteomes" id="UP000887540">
    <property type="component" value="Unplaced"/>
</dbReference>
<keyword evidence="2" id="KW-0812">Transmembrane</keyword>
<sequence>MARPVRPPAPPSGSRRPPVNVYVTLPQEPGDERRGSVVAQYFAALPKMVCCFCCCPVFKCAIWLCILEFVVSIYAWYTTFNLLILTFEDLQIKDVVVLLMLTGWLIALCSSSGALIAAQYKKKAHWVLPRLILQAGLLVIGFLVLFVEIAYFSGASQRINGWVIWIYESFLDEPLTKEHRKEIHNELKNIALVLLMIVIAFIVYMALGLCATRKFQKDLERDYPQFRPVSGQAPSAPPQPPTNPNYPKAI</sequence>
<feature type="transmembrane region" description="Helical" evidence="2">
    <location>
        <begin position="97"/>
        <end position="119"/>
    </location>
</feature>
<feature type="transmembrane region" description="Helical" evidence="2">
    <location>
        <begin position="131"/>
        <end position="152"/>
    </location>
</feature>
<proteinExistence type="predicted"/>
<reference evidence="4" key="1">
    <citation type="submission" date="2022-11" db="UniProtKB">
        <authorList>
            <consortium name="WormBaseParasite"/>
        </authorList>
    </citation>
    <scope>IDENTIFICATION</scope>
</reference>
<feature type="transmembrane region" description="Helical" evidence="2">
    <location>
        <begin position="190"/>
        <end position="211"/>
    </location>
</feature>
<keyword evidence="2" id="KW-1133">Transmembrane helix</keyword>
<accession>A0A914EJS9</accession>
<organism evidence="3 4">
    <name type="scientific">Acrobeloides nanus</name>
    <dbReference type="NCBI Taxonomy" id="290746"/>
    <lineage>
        <taxon>Eukaryota</taxon>
        <taxon>Metazoa</taxon>
        <taxon>Ecdysozoa</taxon>
        <taxon>Nematoda</taxon>
        <taxon>Chromadorea</taxon>
        <taxon>Rhabditida</taxon>
        <taxon>Tylenchina</taxon>
        <taxon>Cephalobomorpha</taxon>
        <taxon>Cephaloboidea</taxon>
        <taxon>Cephalobidae</taxon>
        <taxon>Acrobeloides</taxon>
    </lineage>
</organism>
<protein>
    <submittedName>
        <fullName evidence="4">Uncharacterized protein</fullName>
    </submittedName>
</protein>
<keyword evidence="3" id="KW-1185">Reference proteome</keyword>
<evidence type="ECO:0000256" key="1">
    <source>
        <dbReference type="SAM" id="MobiDB-lite"/>
    </source>
</evidence>
<evidence type="ECO:0000313" key="4">
    <source>
        <dbReference type="WBParaSite" id="ACRNAN_scaffold8851.g20507.t1"/>
    </source>
</evidence>
<dbReference type="AlphaFoldDB" id="A0A914EJS9"/>
<keyword evidence="2" id="KW-0472">Membrane</keyword>
<feature type="compositionally biased region" description="Pro residues" evidence="1">
    <location>
        <begin position="235"/>
        <end position="244"/>
    </location>
</feature>
<dbReference type="WBParaSite" id="ACRNAN_scaffold8851.g20507.t1">
    <property type="protein sequence ID" value="ACRNAN_scaffold8851.g20507.t1"/>
    <property type="gene ID" value="ACRNAN_scaffold8851.g20507"/>
</dbReference>
<feature type="region of interest" description="Disordered" evidence="1">
    <location>
        <begin position="227"/>
        <end position="250"/>
    </location>
</feature>